<dbReference type="AlphaFoldDB" id="A0A9P4VLL4"/>
<comment type="subcellular location">
    <subcellularLocation>
        <location evidence="1">Membrane</location>
        <topology evidence="1">Multi-pass membrane protein</topology>
    </subcellularLocation>
</comment>
<evidence type="ECO:0000256" key="1">
    <source>
        <dbReference type="ARBA" id="ARBA00004141"/>
    </source>
</evidence>
<feature type="region of interest" description="Disordered" evidence="6">
    <location>
        <begin position="1"/>
        <end position="24"/>
    </location>
</feature>
<evidence type="ECO:0000259" key="8">
    <source>
        <dbReference type="PROSITE" id="PS50850"/>
    </source>
</evidence>
<dbReference type="InterPro" id="IPR003750">
    <property type="entry name" value="Put_MeTrfase-C9orf114-like"/>
</dbReference>
<comment type="caution">
    <text evidence="9">The sequence shown here is derived from an EMBL/GenBank/DDBJ whole genome shotgun (WGS) entry which is preliminary data.</text>
</comment>
<dbReference type="PANTHER" id="PTHR23502">
    <property type="entry name" value="MAJOR FACILITATOR SUPERFAMILY"/>
    <property type="match status" value="1"/>
</dbReference>
<dbReference type="InterPro" id="IPR011701">
    <property type="entry name" value="MFS"/>
</dbReference>
<gene>
    <name evidence="9" type="ORF">M501DRAFT_1061865</name>
</gene>
<feature type="transmembrane region" description="Helical" evidence="7">
    <location>
        <begin position="825"/>
        <end position="844"/>
    </location>
</feature>
<sequence length="955" mass="105335">MEVDTRSLMKRKYEQHEHEHEQLNTSKPSAFFKPVAGRKHTLTVALPGSIIANAQNHDLKTYLAGKIGRALAVFCVDEIVIFDDGQRQNHRQAQNRTHQSRRHDDNDDEYSGWSDPDHFLEHLLSYLECPPHLRKSLFPMHPNLSQAGKLPSLDMPHHLRSDEWCPYREGITVDQGSADSSEIKKRKPSNITAGNTTLVDAGFPSLVRLEPPPLASIPVNTRLTLKFRSETDPGIYTNLTAEAVGPDTPREEKGYYWGYSIRRASGIHAVFSECPYFNGYSFSIGTSERGQPIDTCISRLCGLAKQNEMGGEPVFKNVLIVFGGVAGLEAAVKFDSENLAEISIGRDNPTELFDLWVNLQPTQGSRTIRTEEAVWLGLAKLEGASSTLSERNKPTTPQLHRLFSGAHLDDQSIYHDDLHDGDIEANSERESESMKRDSNDSGSEADSAEEEKNSKAELEVRDGIADEHDVEALPTHLEEKHTNGSIKDPNLVTWESPEDPANPKNWPMKRKWAATFIVSAFTFISPVSSSMVAPALNSVGTDFGIHNEIEIAMVLSIFVLAYAIGPLILGPLSEIYGRIVILQLANLFYLAFNIGCGFATSKGQMMAFRFLSGLGGSALLAIGGGVLSDCWTADQRGKAVGIYSLAPLLGPAAGPVAGGFITENTTWRWVFWATSILDAAIQIAGLFFLQETYAPTLLERKAQRLRKETGNNALHTEYDNKNKALSKILSTALVRPFRLLGTQPIVQVLAVYMGYLYGTMYLVLSTFPALWEIRYGESIDIGGLNYISLGLGFFMGAQITAPLNDIIYRRLKKRNNNIGRPEFRVPLMVPAAFMVPVGIFWYSWSAQVKIHWIMPNIGAFIFAAGSIVGFQGIQTYLVDAYTRFAASAVAAATVLRSIAGFSFPLFAPNMYKALDYGWGGSVLGFCAIVLGVPAPFLLWMFGEKLRGKSKFAAGS</sequence>
<dbReference type="InterPro" id="IPR029026">
    <property type="entry name" value="tRNA_m1G_MTases_N"/>
</dbReference>
<feature type="transmembrane region" description="Helical" evidence="7">
    <location>
        <begin position="884"/>
        <end position="906"/>
    </location>
</feature>
<keyword evidence="10" id="KW-1185">Reference proteome</keyword>
<dbReference type="InterPro" id="IPR020846">
    <property type="entry name" value="MFS_dom"/>
</dbReference>
<evidence type="ECO:0000256" key="6">
    <source>
        <dbReference type="SAM" id="MobiDB-lite"/>
    </source>
</evidence>
<name>A0A9P4VLL4_9PEZI</name>
<evidence type="ECO:0000256" key="5">
    <source>
        <dbReference type="ARBA" id="ARBA00023136"/>
    </source>
</evidence>
<dbReference type="InterPro" id="IPR012340">
    <property type="entry name" value="NA-bd_OB-fold"/>
</dbReference>
<feature type="transmembrane region" description="Helical" evidence="7">
    <location>
        <begin position="512"/>
        <end position="531"/>
    </location>
</feature>
<dbReference type="InterPro" id="IPR029028">
    <property type="entry name" value="Alpha/beta_knot_MTases"/>
</dbReference>
<dbReference type="Pfam" id="PF02598">
    <property type="entry name" value="Methyltrn_RNA_3"/>
    <property type="match status" value="1"/>
</dbReference>
<dbReference type="CDD" id="cd18086">
    <property type="entry name" value="HsC9orf114-like"/>
    <property type="match status" value="1"/>
</dbReference>
<feature type="compositionally biased region" description="Basic and acidic residues" evidence="6">
    <location>
        <begin position="1"/>
        <end position="22"/>
    </location>
</feature>
<evidence type="ECO:0000256" key="2">
    <source>
        <dbReference type="ARBA" id="ARBA00009841"/>
    </source>
</evidence>
<feature type="domain" description="Major facilitator superfamily (MFS) profile" evidence="8">
    <location>
        <begin position="514"/>
        <end position="945"/>
    </location>
</feature>
<proteinExistence type="inferred from homology"/>
<reference evidence="9" key="1">
    <citation type="journal article" date="2020" name="Stud. Mycol.">
        <title>101 Dothideomycetes genomes: a test case for predicting lifestyles and emergence of pathogens.</title>
        <authorList>
            <person name="Haridas S."/>
            <person name="Albert R."/>
            <person name="Binder M."/>
            <person name="Bloem J."/>
            <person name="Labutti K."/>
            <person name="Salamov A."/>
            <person name="Andreopoulos B."/>
            <person name="Baker S."/>
            <person name="Barry K."/>
            <person name="Bills G."/>
            <person name="Bluhm B."/>
            <person name="Cannon C."/>
            <person name="Castanera R."/>
            <person name="Culley D."/>
            <person name="Daum C."/>
            <person name="Ezra D."/>
            <person name="Gonzalez J."/>
            <person name="Henrissat B."/>
            <person name="Kuo A."/>
            <person name="Liang C."/>
            <person name="Lipzen A."/>
            <person name="Lutzoni F."/>
            <person name="Magnuson J."/>
            <person name="Mondo S."/>
            <person name="Nolan M."/>
            <person name="Ohm R."/>
            <person name="Pangilinan J."/>
            <person name="Park H.-J."/>
            <person name="Ramirez L."/>
            <person name="Alfaro M."/>
            <person name="Sun H."/>
            <person name="Tritt A."/>
            <person name="Yoshinaga Y."/>
            <person name="Zwiers L.-H."/>
            <person name="Turgeon B."/>
            <person name="Goodwin S."/>
            <person name="Spatafora J."/>
            <person name="Crous P."/>
            <person name="Grigoriev I."/>
        </authorList>
    </citation>
    <scope>NUCLEOTIDE SEQUENCE</scope>
    <source>
        <strain evidence="9">CBS 101060</strain>
    </source>
</reference>
<dbReference type="FunFam" id="1.20.1250.20:FF:000011">
    <property type="entry name" value="MFS multidrug transporter, putative"/>
    <property type="match status" value="1"/>
</dbReference>
<feature type="transmembrane region" description="Helical" evidence="7">
    <location>
        <begin position="667"/>
        <end position="689"/>
    </location>
</feature>
<feature type="transmembrane region" description="Helical" evidence="7">
    <location>
        <begin position="745"/>
        <end position="764"/>
    </location>
</feature>
<feature type="transmembrane region" description="Helical" evidence="7">
    <location>
        <begin position="918"/>
        <end position="941"/>
    </location>
</feature>
<feature type="transmembrane region" description="Helical" evidence="7">
    <location>
        <begin position="850"/>
        <end position="872"/>
    </location>
</feature>
<dbReference type="GO" id="GO:0016020">
    <property type="term" value="C:membrane"/>
    <property type="evidence" value="ECO:0007669"/>
    <property type="project" value="UniProtKB-SubCell"/>
</dbReference>
<dbReference type="GO" id="GO:0022857">
    <property type="term" value="F:transmembrane transporter activity"/>
    <property type="evidence" value="ECO:0007669"/>
    <property type="project" value="InterPro"/>
</dbReference>
<keyword evidence="3 7" id="KW-0812">Transmembrane</keyword>
<dbReference type="PROSITE" id="PS50850">
    <property type="entry name" value="MFS"/>
    <property type="match status" value="1"/>
</dbReference>
<evidence type="ECO:0000256" key="7">
    <source>
        <dbReference type="SAM" id="Phobius"/>
    </source>
</evidence>
<feature type="transmembrane region" description="Helical" evidence="7">
    <location>
        <begin position="784"/>
        <end position="804"/>
    </location>
</feature>
<feature type="compositionally biased region" description="Basic and acidic residues" evidence="6">
    <location>
        <begin position="425"/>
        <end position="439"/>
    </location>
</feature>
<evidence type="ECO:0000313" key="9">
    <source>
        <dbReference type="EMBL" id="KAF2834270.1"/>
    </source>
</evidence>
<keyword evidence="4 7" id="KW-1133">Transmembrane helix</keyword>
<evidence type="ECO:0000313" key="10">
    <source>
        <dbReference type="Proteomes" id="UP000799429"/>
    </source>
</evidence>
<dbReference type="EMBL" id="MU006122">
    <property type="protein sequence ID" value="KAF2834270.1"/>
    <property type="molecule type" value="Genomic_DNA"/>
</dbReference>
<feature type="region of interest" description="Disordered" evidence="6">
    <location>
        <begin position="425"/>
        <end position="505"/>
    </location>
</feature>
<dbReference type="SUPFAM" id="SSF103473">
    <property type="entry name" value="MFS general substrate transporter"/>
    <property type="match status" value="1"/>
</dbReference>
<keyword evidence="5 7" id="KW-0472">Membrane</keyword>
<organism evidence="9 10">
    <name type="scientific">Patellaria atrata CBS 101060</name>
    <dbReference type="NCBI Taxonomy" id="1346257"/>
    <lineage>
        <taxon>Eukaryota</taxon>
        <taxon>Fungi</taxon>
        <taxon>Dikarya</taxon>
        <taxon>Ascomycota</taxon>
        <taxon>Pezizomycotina</taxon>
        <taxon>Dothideomycetes</taxon>
        <taxon>Dothideomycetes incertae sedis</taxon>
        <taxon>Patellariales</taxon>
        <taxon>Patellariaceae</taxon>
        <taxon>Patellaria</taxon>
    </lineage>
</organism>
<feature type="transmembrane region" description="Helical" evidence="7">
    <location>
        <begin position="551"/>
        <end position="572"/>
    </location>
</feature>
<dbReference type="InterPro" id="IPR036259">
    <property type="entry name" value="MFS_trans_sf"/>
</dbReference>
<dbReference type="Gene3D" id="1.20.1250.20">
    <property type="entry name" value="MFS general substrate transporter like domains"/>
    <property type="match status" value="1"/>
</dbReference>
<feature type="transmembrane region" description="Helical" evidence="7">
    <location>
        <begin position="606"/>
        <end position="628"/>
    </location>
</feature>
<feature type="transmembrane region" description="Helical" evidence="7">
    <location>
        <begin position="579"/>
        <end position="600"/>
    </location>
</feature>
<feature type="region of interest" description="Disordered" evidence="6">
    <location>
        <begin position="86"/>
        <end position="111"/>
    </location>
</feature>
<evidence type="ECO:0000256" key="3">
    <source>
        <dbReference type="ARBA" id="ARBA00022692"/>
    </source>
</evidence>
<protein>
    <submittedName>
        <fullName evidence="9">DUF171-domain-containing protein</fullName>
    </submittedName>
</protein>
<dbReference type="Proteomes" id="UP000799429">
    <property type="component" value="Unassembled WGS sequence"/>
</dbReference>
<dbReference type="PANTHER" id="PTHR23502:SF60">
    <property type="entry name" value="MAJOR FACILITATOR SUPERFAMILY (MFS) PROFILE DOMAIN-CONTAINING PROTEIN-RELATED"/>
    <property type="match status" value="1"/>
</dbReference>
<comment type="similarity">
    <text evidence="2">Belongs to the class IV-like SAM-binding methyltransferase superfamily.</text>
</comment>
<dbReference type="CDD" id="cd17323">
    <property type="entry name" value="MFS_Tpo1_MDR_like"/>
    <property type="match status" value="1"/>
</dbReference>
<dbReference type="SUPFAM" id="SSF50249">
    <property type="entry name" value="Nucleic acid-binding proteins"/>
    <property type="match status" value="1"/>
</dbReference>
<feature type="transmembrane region" description="Helical" evidence="7">
    <location>
        <begin position="640"/>
        <end position="661"/>
    </location>
</feature>
<dbReference type="Pfam" id="PF07690">
    <property type="entry name" value="MFS_1"/>
    <property type="match status" value="1"/>
</dbReference>
<accession>A0A9P4VLL4</accession>
<feature type="compositionally biased region" description="Basic and acidic residues" evidence="6">
    <location>
        <begin position="450"/>
        <end position="482"/>
    </location>
</feature>
<dbReference type="Gene3D" id="3.40.1280.10">
    <property type="match status" value="2"/>
</dbReference>
<evidence type="ECO:0000256" key="4">
    <source>
        <dbReference type="ARBA" id="ARBA00022989"/>
    </source>
</evidence>
<dbReference type="SUPFAM" id="SSF75217">
    <property type="entry name" value="alpha/beta knot"/>
    <property type="match status" value="2"/>
</dbReference>
<dbReference type="OrthoDB" id="6770063at2759"/>